<accession>A0A1H1Y6N5</accession>
<name>A0A1H1Y6N5_9ACTN</name>
<feature type="domain" description="AB hydrolase-1" evidence="1">
    <location>
        <begin position="24"/>
        <end position="128"/>
    </location>
</feature>
<sequence>MATLTLPGGPTLSYREWGRPDGAVVLLLHGLGSSSSSWRHLAPVLGRHFRCIAPDARGHGESEWTAEYSFELFRDDVVGLMDGLGILGAIPYGHSMGALTAYLLAATHPDLVRMMVLEDMPPPDPAEPRRPIPRQHDPAADHDWRAVIAVNRWRNQPAPGWWEHADTIGTETLVLGGLRSHLPQQRLRELAERLPNGRYTSLDLDHSMHEQRPGEVLTVVEPFLQPFAK</sequence>
<dbReference type="PANTHER" id="PTHR43798">
    <property type="entry name" value="MONOACYLGLYCEROL LIPASE"/>
    <property type="match status" value="1"/>
</dbReference>
<evidence type="ECO:0000313" key="3">
    <source>
        <dbReference type="Proteomes" id="UP000199092"/>
    </source>
</evidence>
<dbReference type="InterPro" id="IPR029058">
    <property type="entry name" value="AB_hydrolase_fold"/>
</dbReference>
<dbReference type="InterPro" id="IPR000073">
    <property type="entry name" value="AB_hydrolase_1"/>
</dbReference>
<proteinExistence type="predicted"/>
<dbReference type="InterPro" id="IPR050266">
    <property type="entry name" value="AB_hydrolase_sf"/>
</dbReference>
<dbReference type="PRINTS" id="PR00111">
    <property type="entry name" value="ABHYDROLASE"/>
</dbReference>
<dbReference type="Pfam" id="PF00561">
    <property type="entry name" value="Abhydrolase_1"/>
    <property type="match status" value="1"/>
</dbReference>
<dbReference type="STRING" id="546871.SAMN04488543_3201"/>
<dbReference type="RefSeq" id="WP_091414029.1">
    <property type="nucleotide sequence ID" value="NZ_LT629749.1"/>
</dbReference>
<dbReference type="GO" id="GO:0003824">
    <property type="term" value="F:catalytic activity"/>
    <property type="evidence" value="ECO:0007669"/>
    <property type="project" value="UniProtKB-ARBA"/>
</dbReference>
<protein>
    <submittedName>
        <fullName evidence="2">Pimeloyl-ACP methyl ester carboxylesterase</fullName>
    </submittedName>
</protein>
<dbReference type="Proteomes" id="UP000199092">
    <property type="component" value="Chromosome I"/>
</dbReference>
<dbReference type="PANTHER" id="PTHR43798:SF33">
    <property type="entry name" value="HYDROLASE, PUTATIVE (AFU_ORTHOLOGUE AFUA_2G14860)-RELATED"/>
    <property type="match status" value="1"/>
</dbReference>
<dbReference type="EMBL" id="LT629749">
    <property type="protein sequence ID" value="SDT17087.1"/>
    <property type="molecule type" value="Genomic_DNA"/>
</dbReference>
<dbReference type="OrthoDB" id="63519at2"/>
<organism evidence="2 3">
    <name type="scientific">Friedmanniella luteola</name>
    <dbReference type="NCBI Taxonomy" id="546871"/>
    <lineage>
        <taxon>Bacteria</taxon>
        <taxon>Bacillati</taxon>
        <taxon>Actinomycetota</taxon>
        <taxon>Actinomycetes</taxon>
        <taxon>Propionibacteriales</taxon>
        <taxon>Nocardioidaceae</taxon>
        <taxon>Friedmanniella</taxon>
    </lineage>
</organism>
<dbReference type="GO" id="GO:0016020">
    <property type="term" value="C:membrane"/>
    <property type="evidence" value="ECO:0007669"/>
    <property type="project" value="TreeGrafter"/>
</dbReference>
<dbReference type="Gene3D" id="3.40.50.1820">
    <property type="entry name" value="alpha/beta hydrolase"/>
    <property type="match status" value="1"/>
</dbReference>
<evidence type="ECO:0000259" key="1">
    <source>
        <dbReference type="Pfam" id="PF00561"/>
    </source>
</evidence>
<dbReference type="AlphaFoldDB" id="A0A1H1Y6N5"/>
<dbReference type="SUPFAM" id="SSF53474">
    <property type="entry name" value="alpha/beta-Hydrolases"/>
    <property type="match status" value="1"/>
</dbReference>
<gene>
    <name evidence="2" type="ORF">SAMN04488543_3201</name>
</gene>
<keyword evidence="3" id="KW-1185">Reference proteome</keyword>
<reference evidence="2 3" key="1">
    <citation type="submission" date="2016-10" db="EMBL/GenBank/DDBJ databases">
        <authorList>
            <person name="de Groot N.N."/>
        </authorList>
    </citation>
    <scope>NUCLEOTIDE SEQUENCE [LARGE SCALE GENOMIC DNA]</scope>
    <source>
        <strain evidence="2 3">DSM 21741</strain>
    </source>
</reference>
<evidence type="ECO:0000313" key="2">
    <source>
        <dbReference type="EMBL" id="SDT17087.1"/>
    </source>
</evidence>